<dbReference type="SUPFAM" id="SSF51366">
    <property type="entry name" value="Ribulose-phoshate binding barrel"/>
    <property type="match status" value="1"/>
</dbReference>
<dbReference type="NCBIfam" id="TIGR00262">
    <property type="entry name" value="trpA"/>
    <property type="match status" value="1"/>
</dbReference>
<evidence type="ECO:0000256" key="8">
    <source>
        <dbReference type="HAMAP-Rule" id="MF_00131"/>
    </source>
</evidence>
<dbReference type="Pfam" id="PF00290">
    <property type="entry name" value="Trp_syntA"/>
    <property type="match status" value="1"/>
</dbReference>
<comment type="function">
    <text evidence="8">The alpha subunit is responsible for the aldol cleavage of indoleglycerol phosphate to indole and glyceraldehyde 3-phosphate.</text>
</comment>
<dbReference type="GO" id="GO:0009507">
    <property type="term" value="C:chloroplast"/>
    <property type="evidence" value="ECO:0007669"/>
    <property type="project" value="UniProtKB-SubCell"/>
</dbReference>
<dbReference type="AlphaFoldDB" id="A0A1Z1M957"/>
<evidence type="ECO:0000256" key="7">
    <source>
        <dbReference type="ARBA" id="ARBA00049047"/>
    </source>
</evidence>
<dbReference type="CDD" id="cd04724">
    <property type="entry name" value="Tryptophan_synthase_alpha"/>
    <property type="match status" value="1"/>
</dbReference>
<evidence type="ECO:0000256" key="1">
    <source>
        <dbReference type="ARBA" id="ARBA00004733"/>
    </source>
</evidence>
<evidence type="ECO:0000313" key="10">
    <source>
        <dbReference type="EMBL" id="ARW62432.1"/>
    </source>
</evidence>
<comment type="subcellular location">
    <subcellularLocation>
        <location evidence="8">Plastid</location>
        <location evidence="8">Chloroplast</location>
    </subcellularLocation>
</comment>
<feature type="active site" description="Proton acceptor" evidence="8">
    <location>
        <position position="60"/>
    </location>
</feature>
<keyword evidence="4 8" id="KW-0822">Tryptophan biosynthesis</keyword>
<comment type="similarity">
    <text evidence="8 9">Belongs to the TrpA family.</text>
</comment>
<comment type="subunit">
    <text evidence="2 8">Tetramer of two alpha and two beta chains.</text>
</comment>
<dbReference type="InterPro" id="IPR011060">
    <property type="entry name" value="RibuloseP-bd_barrel"/>
</dbReference>
<dbReference type="RefSeq" id="YP_009393870.1">
    <property type="nucleotide sequence ID" value="NC_035270.1"/>
</dbReference>
<reference evidence="10" key="1">
    <citation type="journal article" date="2017" name="J. Phycol.">
        <title>Analysis of chloroplast genomes and a supermatrix inform reclassification of the Rhodomelaceae (Rhodophyta).</title>
        <authorList>
            <person name="Diaz-Tapia P."/>
            <person name="Maggs C.A."/>
            <person name="West J.A."/>
            <person name="Verbruggen H."/>
        </authorList>
    </citation>
    <scope>NUCLEOTIDE SEQUENCE</scope>
    <source>
        <strain evidence="10">PD0863</strain>
    </source>
</reference>
<keyword evidence="5 8" id="KW-0057">Aromatic amino acid biosynthesis</keyword>
<feature type="active site" description="Proton acceptor" evidence="8">
    <location>
        <position position="49"/>
    </location>
</feature>
<comment type="catalytic activity">
    <reaction evidence="7 8">
        <text>(1S,2R)-1-C-(indol-3-yl)glycerol 3-phosphate + L-serine = D-glyceraldehyde 3-phosphate + L-tryptophan + H2O</text>
        <dbReference type="Rhea" id="RHEA:10532"/>
        <dbReference type="ChEBI" id="CHEBI:15377"/>
        <dbReference type="ChEBI" id="CHEBI:33384"/>
        <dbReference type="ChEBI" id="CHEBI:57912"/>
        <dbReference type="ChEBI" id="CHEBI:58866"/>
        <dbReference type="ChEBI" id="CHEBI:59776"/>
        <dbReference type="EC" id="4.2.1.20"/>
    </reaction>
</comment>
<dbReference type="PROSITE" id="PS00167">
    <property type="entry name" value="TRP_SYNTHASE_ALPHA"/>
    <property type="match status" value="1"/>
</dbReference>
<evidence type="ECO:0000256" key="9">
    <source>
        <dbReference type="RuleBase" id="RU003662"/>
    </source>
</evidence>
<evidence type="ECO:0000256" key="4">
    <source>
        <dbReference type="ARBA" id="ARBA00022822"/>
    </source>
</evidence>
<dbReference type="EC" id="4.2.1.20" evidence="8"/>
<evidence type="ECO:0000256" key="5">
    <source>
        <dbReference type="ARBA" id="ARBA00023141"/>
    </source>
</evidence>
<dbReference type="Gene3D" id="3.20.20.70">
    <property type="entry name" value="Aldolase class I"/>
    <property type="match status" value="1"/>
</dbReference>
<dbReference type="GO" id="GO:0005829">
    <property type="term" value="C:cytosol"/>
    <property type="evidence" value="ECO:0007669"/>
    <property type="project" value="TreeGrafter"/>
</dbReference>
<dbReference type="InterPro" id="IPR002028">
    <property type="entry name" value="Trp_synthase_suA"/>
</dbReference>
<dbReference type="UniPathway" id="UPA00035">
    <property type="reaction ID" value="UER00044"/>
</dbReference>
<evidence type="ECO:0000256" key="2">
    <source>
        <dbReference type="ARBA" id="ARBA00011270"/>
    </source>
</evidence>
<gene>
    <name evidence="8 10" type="primary">trpA</name>
</gene>
<dbReference type="PANTHER" id="PTHR43406">
    <property type="entry name" value="TRYPTOPHAN SYNTHASE, ALPHA CHAIN"/>
    <property type="match status" value="1"/>
</dbReference>
<proteinExistence type="inferred from homology"/>
<evidence type="ECO:0000256" key="6">
    <source>
        <dbReference type="ARBA" id="ARBA00023239"/>
    </source>
</evidence>
<dbReference type="PANTHER" id="PTHR43406:SF1">
    <property type="entry name" value="TRYPTOPHAN SYNTHASE ALPHA CHAIN, CHLOROPLASTIC"/>
    <property type="match status" value="1"/>
</dbReference>
<geneLocation type="chloroplast" evidence="10"/>
<accession>A0A1Z1M957</accession>
<dbReference type="GO" id="GO:0004834">
    <property type="term" value="F:tryptophan synthase activity"/>
    <property type="evidence" value="ECO:0007669"/>
    <property type="project" value="UniProtKB-UniRule"/>
</dbReference>
<dbReference type="EMBL" id="MF101423">
    <property type="protein sequence ID" value="ARW62432.1"/>
    <property type="molecule type" value="Genomic_DNA"/>
</dbReference>
<keyword evidence="10" id="KW-0150">Chloroplast</keyword>
<dbReference type="GeneID" id="33355638"/>
<dbReference type="InterPro" id="IPR018204">
    <property type="entry name" value="Trp_synthase_alpha_AS"/>
</dbReference>
<evidence type="ECO:0000256" key="3">
    <source>
        <dbReference type="ARBA" id="ARBA00022605"/>
    </source>
</evidence>
<keyword evidence="6 8" id="KW-0456">Lyase</keyword>
<comment type="pathway">
    <text evidence="1 8">Amino-acid biosynthesis; L-tryptophan biosynthesis; L-tryptophan from chorismate: step 5/5.</text>
</comment>
<dbReference type="HAMAP" id="MF_00131">
    <property type="entry name" value="Trp_synth_alpha"/>
    <property type="match status" value="1"/>
</dbReference>
<organism evidence="10">
    <name type="scientific">Polysiphonia sertularioides</name>
    <dbReference type="NCBI Taxonomy" id="945028"/>
    <lineage>
        <taxon>Eukaryota</taxon>
        <taxon>Rhodophyta</taxon>
        <taxon>Florideophyceae</taxon>
        <taxon>Rhodymeniophycidae</taxon>
        <taxon>Ceramiales</taxon>
        <taxon>Rhodomelaceae</taxon>
        <taxon>Polysiphonioideae</taxon>
        <taxon>Polysiphonia</taxon>
    </lineage>
</organism>
<dbReference type="InterPro" id="IPR013785">
    <property type="entry name" value="Aldolase_TIM"/>
</dbReference>
<sequence>MNYISSVLETNLKRSSCSFIPFITAGYPDINTTIDALSILDREGADIIELGVPYSDALADGIVIQNASKVAISNDVNIDKIIDMLSKIKIQTPIIIFSYYNPILSKGVKKFISEIAVLGVKGLVIPDLPLEESNYILSLCLSCDIELVFFVAPTSSKTRILSIVDKSPGCLYLVSSTGVTGLRDSLDDNISYIANEVLVNTTKMIMLGFGISSPNQIGDIVKNHNSISGVVVGTAIIRILDKCLDDQNFDLSNELGSFCRLMKSATFI</sequence>
<protein>
    <recommendedName>
        <fullName evidence="8">Tryptophan synthase alpha chain</fullName>
        <ecNumber evidence="8">4.2.1.20</ecNumber>
    </recommendedName>
</protein>
<keyword evidence="3 8" id="KW-0028">Amino-acid biosynthesis</keyword>
<name>A0A1Z1M957_9FLOR</name>
<keyword evidence="10" id="KW-0934">Plastid</keyword>